<dbReference type="PANTHER" id="PTHR42047">
    <property type="entry name" value="PROTEIN, PUTATIVE (AFU_ORTHOLOGUE AFUA_6G03560)-RELATED"/>
    <property type="match status" value="1"/>
</dbReference>
<dbReference type="AlphaFoldDB" id="A0A139IG11"/>
<dbReference type="STRING" id="113226.A0A139IG11"/>
<reference evidence="2 3" key="1">
    <citation type="submission" date="2015-07" db="EMBL/GenBank/DDBJ databases">
        <title>Comparative genomics of the Sigatoka disease complex on banana suggests a link between parallel evolutionary changes in Pseudocercospora fijiensis and Pseudocercospora eumusae and increased virulence on the banana host.</title>
        <authorList>
            <person name="Chang T.-C."/>
            <person name="Salvucci A."/>
            <person name="Crous P.W."/>
            <person name="Stergiopoulos I."/>
        </authorList>
    </citation>
    <scope>NUCLEOTIDE SEQUENCE [LARGE SCALE GENOMIC DNA]</scope>
    <source>
        <strain evidence="2 3">CBS 116634</strain>
    </source>
</reference>
<evidence type="ECO:0000313" key="3">
    <source>
        <dbReference type="Proteomes" id="UP000073492"/>
    </source>
</evidence>
<dbReference type="Proteomes" id="UP000073492">
    <property type="component" value="Unassembled WGS sequence"/>
</dbReference>
<name>A0A139IG11_9PEZI</name>
<gene>
    <name evidence="2" type="ORF">AC579_4170</name>
</gene>
<comment type="caution">
    <text evidence="2">The sequence shown here is derived from an EMBL/GenBank/DDBJ whole genome shotgun (WGS) entry which is preliminary data.</text>
</comment>
<proteinExistence type="predicted"/>
<dbReference type="OrthoDB" id="5430620at2759"/>
<sequence length="293" mass="32584">MKVFLIALFATAVSVQAGTAQDPLLFTATTQGSSDALQQAVINANGKAFWVGKATTNECQKDADPKSATCDSNTKNNHTTIFSYVDGEDKFSLSVNIKGGQAVYVDAADGHLAFTAGGDFGKYPDGAVVQGFSKQPATLIHDDRPWPLGPARTAQDVIDRINAAETRSLRPRSHAGSLVLAQKDPRTVEDINAEIAALEAESRARNYERKAHEERDLALDIHERSRSVAYDEIIEEKRVYRRPRDEIVLFERNRSLPARDEYVVYERRRSPPRNVVRVEKDRKGRMALVRSSR</sequence>
<feature type="signal peptide" evidence="1">
    <location>
        <begin position="1"/>
        <end position="20"/>
    </location>
</feature>
<dbReference type="InterPro" id="IPR052820">
    <property type="entry name" value="PhiA_domain"/>
</dbReference>
<feature type="chain" id="PRO_5007297428" evidence="1">
    <location>
        <begin position="21"/>
        <end position="293"/>
    </location>
</feature>
<organism evidence="2 3">
    <name type="scientific">Pseudocercospora musae</name>
    <dbReference type="NCBI Taxonomy" id="113226"/>
    <lineage>
        <taxon>Eukaryota</taxon>
        <taxon>Fungi</taxon>
        <taxon>Dikarya</taxon>
        <taxon>Ascomycota</taxon>
        <taxon>Pezizomycotina</taxon>
        <taxon>Dothideomycetes</taxon>
        <taxon>Dothideomycetidae</taxon>
        <taxon>Mycosphaerellales</taxon>
        <taxon>Mycosphaerellaceae</taxon>
        <taxon>Pseudocercospora</taxon>
    </lineage>
</organism>
<keyword evidence="1" id="KW-0732">Signal</keyword>
<evidence type="ECO:0000256" key="1">
    <source>
        <dbReference type="SAM" id="SignalP"/>
    </source>
</evidence>
<accession>A0A139IG11</accession>
<keyword evidence="3" id="KW-1185">Reference proteome</keyword>
<dbReference type="EMBL" id="LFZO01000113">
    <property type="protein sequence ID" value="KXT13522.1"/>
    <property type="molecule type" value="Genomic_DNA"/>
</dbReference>
<protein>
    <submittedName>
        <fullName evidence="2">Uncharacterized protein</fullName>
    </submittedName>
</protein>
<dbReference type="PANTHER" id="PTHR42047:SF1">
    <property type="entry name" value="PROTEIN, PUTATIVE (AFU_ORTHOLOGUE AFUA_6G03560)-RELATED"/>
    <property type="match status" value="1"/>
</dbReference>
<evidence type="ECO:0000313" key="2">
    <source>
        <dbReference type="EMBL" id="KXT13522.1"/>
    </source>
</evidence>